<dbReference type="InterPro" id="IPR006482">
    <property type="entry name" value="Cas7_Csh2/Csh2"/>
</dbReference>
<protein>
    <recommendedName>
        <fullName evidence="3">Type I-C CRISPR-associated protein Cas7/Csd2</fullName>
    </recommendedName>
</protein>
<comment type="caution">
    <text evidence="2">The sequence shown here is derived from an EMBL/GenBank/DDBJ whole genome shotgun (WGS) entry which is preliminary data.</text>
</comment>
<dbReference type="CDD" id="cd09689">
    <property type="entry name" value="Cas7_I-C"/>
    <property type="match status" value="1"/>
</dbReference>
<feature type="region of interest" description="Disordered" evidence="1">
    <location>
        <begin position="166"/>
        <end position="186"/>
    </location>
</feature>
<gene>
    <name evidence="2" type="ORF">GALL_159410</name>
</gene>
<dbReference type="AlphaFoldDB" id="A0A1J5S1Y0"/>
<dbReference type="EMBL" id="MLJW01000078">
    <property type="protein sequence ID" value="OIR02082.1"/>
    <property type="molecule type" value="Genomic_DNA"/>
</dbReference>
<dbReference type="Pfam" id="PF05107">
    <property type="entry name" value="Cas_Cas7"/>
    <property type="match status" value="1"/>
</dbReference>
<proteinExistence type="predicted"/>
<evidence type="ECO:0008006" key="3">
    <source>
        <dbReference type="Google" id="ProtNLM"/>
    </source>
</evidence>
<dbReference type="NCBIfam" id="TIGR01595">
    <property type="entry name" value="cas_CT1132"/>
    <property type="match status" value="1"/>
</dbReference>
<reference evidence="2" key="1">
    <citation type="submission" date="2016-10" db="EMBL/GenBank/DDBJ databases">
        <title>Sequence of Gallionella enrichment culture.</title>
        <authorList>
            <person name="Poehlein A."/>
            <person name="Muehling M."/>
            <person name="Daniel R."/>
        </authorList>
    </citation>
    <scope>NUCLEOTIDE SEQUENCE</scope>
</reference>
<dbReference type="GO" id="GO:0043571">
    <property type="term" value="P:maintenance of CRISPR repeat elements"/>
    <property type="evidence" value="ECO:0007669"/>
    <property type="project" value="InterPro"/>
</dbReference>
<accession>A0A1J5S1Y0</accession>
<dbReference type="InterPro" id="IPR013418">
    <property type="entry name" value="CRISPR-assoc_prot_Cas7/Csd2"/>
</dbReference>
<dbReference type="NCBIfam" id="TIGR02589">
    <property type="entry name" value="cas_Csd2"/>
    <property type="match status" value="1"/>
</dbReference>
<evidence type="ECO:0000313" key="2">
    <source>
        <dbReference type="EMBL" id="OIR02082.1"/>
    </source>
</evidence>
<evidence type="ECO:0000256" key="1">
    <source>
        <dbReference type="SAM" id="MobiDB-lite"/>
    </source>
</evidence>
<sequence length="317" mass="35343">MSHLTQRHDFVVLFDVANGNPNGDPDAGNMPRIDPETSHGLVSDVSLKRKIRNYVELAREERDGFHIYVREGAILNEQHRKAYAALRPNDAKVATDKSLNPHTDDEAKTLRDFMCANFFDVRSFGAVMSTGINCGQVRGPVQFSFATSVEPIVPLEISITRMAATNEKEKAAQKEGSDNSERTENRTMGRKHIVPYGLYRAHGFVSAKLSERTGFSEADLDLLLEAVENMFEHDRSAARGEMAVRKLIVFRHDCPLGKAPAHALFDRVRVGRDIDGAFRAVDDPALDNRPPARSFADYQVVIDRAGLPDGVEIIERL</sequence>
<organism evidence="2">
    <name type="scientific">mine drainage metagenome</name>
    <dbReference type="NCBI Taxonomy" id="410659"/>
    <lineage>
        <taxon>unclassified sequences</taxon>
        <taxon>metagenomes</taxon>
        <taxon>ecological metagenomes</taxon>
    </lineage>
</organism>
<name>A0A1J5S1Y0_9ZZZZ</name>